<dbReference type="InterPro" id="IPR017703">
    <property type="entry name" value="YgfZ/GCV_T_CS"/>
</dbReference>
<evidence type="ECO:0000313" key="2">
    <source>
        <dbReference type="Proteomes" id="UP000253083"/>
    </source>
</evidence>
<dbReference type="GO" id="GO:0016226">
    <property type="term" value="P:iron-sulfur cluster assembly"/>
    <property type="evidence" value="ECO:0007669"/>
    <property type="project" value="TreeGrafter"/>
</dbReference>
<organism evidence="1 2">
    <name type="scientific">Arenicella xantha</name>
    <dbReference type="NCBI Taxonomy" id="644221"/>
    <lineage>
        <taxon>Bacteria</taxon>
        <taxon>Pseudomonadati</taxon>
        <taxon>Pseudomonadota</taxon>
        <taxon>Gammaproteobacteria</taxon>
        <taxon>Arenicellales</taxon>
        <taxon>Arenicellaceae</taxon>
        <taxon>Arenicella</taxon>
    </lineage>
</organism>
<dbReference type="InParanoid" id="A0A395JH20"/>
<comment type="caution">
    <text evidence="1">The sequence shown here is derived from an EMBL/GenBank/DDBJ whole genome shotgun (WGS) entry which is preliminary data.</text>
</comment>
<accession>A0A395JH20</accession>
<evidence type="ECO:0000313" key="1">
    <source>
        <dbReference type="EMBL" id="RBP49260.1"/>
    </source>
</evidence>
<dbReference type="Gene3D" id="2.40.30.160">
    <property type="match status" value="1"/>
</dbReference>
<dbReference type="SUPFAM" id="SSF103025">
    <property type="entry name" value="Folate-binding domain"/>
    <property type="match status" value="1"/>
</dbReference>
<dbReference type="PANTHER" id="PTHR22602">
    <property type="entry name" value="TRANSFERASE CAF17, MITOCHONDRIAL-RELATED"/>
    <property type="match status" value="1"/>
</dbReference>
<dbReference type="Gene3D" id="3.30.70.1400">
    <property type="entry name" value="Aminomethyltransferase beta-barrel domains"/>
    <property type="match status" value="1"/>
</dbReference>
<keyword evidence="2" id="KW-1185">Reference proteome</keyword>
<dbReference type="FunCoup" id="A0A395JH20">
    <property type="interactions" value="341"/>
</dbReference>
<dbReference type="PANTHER" id="PTHR22602:SF0">
    <property type="entry name" value="TRANSFERASE CAF17, MITOCHONDRIAL-RELATED"/>
    <property type="match status" value="1"/>
</dbReference>
<reference evidence="1 2" key="1">
    <citation type="submission" date="2018-06" db="EMBL/GenBank/DDBJ databases">
        <title>Genomic Encyclopedia of Type Strains, Phase IV (KMG-IV): sequencing the most valuable type-strain genomes for metagenomic binning, comparative biology and taxonomic classification.</title>
        <authorList>
            <person name="Goeker M."/>
        </authorList>
    </citation>
    <scope>NUCLEOTIDE SEQUENCE [LARGE SCALE GENOMIC DNA]</scope>
    <source>
        <strain evidence="1 2">DSM 24032</strain>
    </source>
</reference>
<dbReference type="AlphaFoldDB" id="A0A395JH20"/>
<dbReference type="OrthoDB" id="9796287at2"/>
<dbReference type="EMBL" id="QNRT01000004">
    <property type="protein sequence ID" value="RBP49260.1"/>
    <property type="molecule type" value="Genomic_DNA"/>
</dbReference>
<proteinExistence type="predicted"/>
<dbReference type="NCBIfam" id="TIGR03317">
    <property type="entry name" value="ygfZ_signature"/>
    <property type="match status" value="1"/>
</dbReference>
<name>A0A395JH20_9GAMM</name>
<dbReference type="Proteomes" id="UP000253083">
    <property type="component" value="Unassembled WGS sequence"/>
</dbReference>
<dbReference type="InterPro" id="IPR045179">
    <property type="entry name" value="YgfZ/GcvT"/>
</dbReference>
<protein>
    <submittedName>
        <fullName evidence="1">Uncharacterized protein</fullName>
    </submittedName>
</protein>
<gene>
    <name evidence="1" type="ORF">DFR28_104188</name>
</gene>
<sequence length="298" mass="33757">MKDMKHQLILPHLNLVRVSGTDAATFLQGQLTNDVQKLDTNWQWSGYCNPKGRLLANMIMWRSDDSFYMLLEKSLAEPTVKRLQMYVMRSKVTIELINTATCIGDLKPSQPHKPYQSLECQNSDNHTVWFDQRCIHIQQSAVDDAELDTTIALSAWLLRDIESGLPWVNSDTVEQFIPQMINYDAIDGISFKKGCYTGQEIVARMHYLGKLKQRMFLCDLSTSLESIKPGDKIVSNTDGRVVGTLVNVLTDQTPCLAVLRLDVVDEISFKVVAETEPTNASIEIRAKQPYAFPEPKKT</sequence>